<name>A0A4Q7NG63_9ACTN</name>
<accession>A0A4Q7NG63</accession>
<feature type="transmembrane region" description="Helical" evidence="12">
    <location>
        <begin position="216"/>
        <end position="236"/>
    </location>
</feature>
<dbReference type="Pfam" id="PF02628">
    <property type="entry name" value="COX15-CtaA"/>
    <property type="match status" value="1"/>
</dbReference>
<comment type="pathway">
    <text evidence="11">Porphyrin-containing compound metabolism.</text>
</comment>
<sequence length="314" mass="32588">MGVALRRPSWALVHRLALASLATNVLLVLTGGAVRLTGSGLGCPTWPRCDSTSYVTRSALGAHGVIEFGNRMLTFVLAVVAVATLVTAVAVRPRRRDARLLALALFLGIPAQAVLGGITVLTRLNPWVVLLHLMCSLLLVAGSVLLVDRTGPQPGRRPRALLPGPLQQLVRGVLALVLATCYLGAVVTGSGPHAGDAEAHRTGLDPDRMAQLHADVVFLLVGVTLALVVVCAALAVPPAVRRAAGLLLGLELVQGAIGFVQYFTGLPALAVALHMLGAALLVAAATHLLLTTRERKPQLVPAAPRPVADALAAR</sequence>
<dbReference type="GO" id="GO:0016491">
    <property type="term" value="F:oxidoreductase activity"/>
    <property type="evidence" value="ECO:0007669"/>
    <property type="project" value="UniProtKB-KW"/>
</dbReference>
<feature type="transmembrane region" description="Helical" evidence="12">
    <location>
        <begin position="269"/>
        <end position="290"/>
    </location>
</feature>
<evidence type="ECO:0000256" key="1">
    <source>
        <dbReference type="ARBA" id="ARBA00004141"/>
    </source>
</evidence>
<dbReference type="Proteomes" id="UP000293638">
    <property type="component" value="Unassembled WGS sequence"/>
</dbReference>
<evidence type="ECO:0000256" key="7">
    <source>
        <dbReference type="ARBA" id="ARBA00023004"/>
    </source>
</evidence>
<feature type="transmembrane region" description="Helical" evidence="12">
    <location>
        <begin position="12"/>
        <end position="34"/>
    </location>
</feature>
<dbReference type="InterPro" id="IPR050450">
    <property type="entry name" value="COX15/CtaA_HemeA_synthase"/>
</dbReference>
<feature type="transmembrane region" description="Helical" evidence="12">
    <location>
        <begin position="72"/>
        <end position="91"/>
    </location>
</feature>
<evidence type="ECO:0000256" key="5">
    <source>
        <dbReference type="ARBA" id="ARBA00022989"/>
    </source>
</evidence>
<proteinExistence type="predicted"/>
<keyword evidence="14" id="KW-1185">Reference proteome</keyword>
<evidence type="ECO:0000256" key="2">
    <source>
        <dbReference type="ARBA" id="ARBA00022475"/>
    </source>
</evidence>
<comment type="caution">
    <text evidence="13">The sequence shown here is derived from an EMBL/GenBank/DDBJ whole genome shotgun (WGS) entry which is preliminary data.</text>
</comment>
<feature type="transmembrane region" description="Helical" evidence="12">
    <location>
        <begin position="168"/>
        <end position="187"/>
    </location>
</feature>
<dbReference type="PANTHER" id="PTHR35457:SF1">
    <property type="entry name" value="HEME A SYNTHASE"/>
    <property type="match status" value="1"/>
</dbReference>
<dbReference type="AlphaFoldDB" id="A0A4Q7NG63"/>
<evidence type="ECO:0000256" key="8">
    <source>
        <dbReference type="ARBA" id="ARBA00023133"/>
    </source>
</evidence>
<comment type="subcellular location">
    <subcellularLocation>
        <location evidence="1">Membrane</location>
        <topology evidence="1">Multi-pass membrane protein</topology>
    </subcellularLocation>
</comment>
<evidence type="ECO:0000256" key="12">
    <source>
        <dbReference type="SAM" id="Phobius"/>
    </source>
</evidence>
<gene>
    <name evidence="13" type="ORF">EV189_3200</name>
</gene>
<evidence type="ECO:0000256" key="3">
    <source>
        <dbReference type="ARBA" id="ARBA00022692"/>
    </source>
</evidence>
<reference evidence="13 14" key="1">
    <citation type="submission" date="2019-02" db="EMBL/GenBank/DDBJ databases">
        <title>Genomic Encyclopedia of Type Strains, Phase IV (KMG-IV): sequencing the most valuable type-strain genomes for metagenomic binning, comparative biology and taxonomic classification.</title>
        <authorList>
            <person name="Goeker M."/>
        </authorList>
    </citation>
    <scope>NUCLEOTIDE SEQUENCE [LARGE SCALE GENOMIC DNA]</scope>
    <source>
        <strain evidence="13 14">DSM 45622</strain>
    </source>
</reference>
<keyword evidence="8" id="KW-0350">Heme biosynthesis</keyword>
<feature type="transmembrane region" description="Helical" evidence="12">
    <location>
        <begin position="100"/>
        <end position="121"/>
    </location>
</feature>
<keyword evidence="5 12" id="KW-1133">Transmembrane helix</keyword>
<dbReference type="PANTHER" id="PTHR35457">
    <property type="entry name" value="HEME A SYNTHASE"/>
    <property type="match status" value="1"/>
</dbReference>
<dbReference type="GO" id="GO:0046872">
    <property type="term" value="F:metal ion binding"/>
    <property type="evidence" value="ECO:0007669"/>
    <property type="project" value="UniProtKB-KW"/>
</dbReference>
<keyword evidence="3 12" id="KW-0812">Transmembrane</keyword>
<evidence type="ECO:0000256" key="10">
    <source>
        <dbReference type="ARBA" id="ARBA00023157"/>
    </source>
</evidence>
<dbReference type="EMBL" id="SGXD01000004">
    <property type="protein sequence ID" value="RZS82805.1"/>
    <property type="molecule type" value="Genomic_DNA"/>
</dbReference>
<dbReference type="InterPro" id="IPR003780">
    <property type="entry name" value="COX15/CtaA_fam"/>
</dbReference>
<organism evidence="13 14">
    <name type="scientific">Motilibacter rhizosphaerae</name>
    <dbReference type="NCBI Taxonomy" id="598652"/>
    <lineage>
        <taxon>Bacteria</taxon>
        <taxon>Bacillati</taxon>
        <taxon>Actinomycetota</taxon>
        <taxon>Actinomycetes</taxon>
        <taxon>Motilibacterales</taxon>
        <taxon>Motilibacteraceae</taxon>
        <taxon>Motilibacter</taxon>
    </lineage>
</organism>
<evidence type="ECO:0000256" key="9">
    <source>
        <dbReference type="ARBA" id="ARBA00023136"/>
    </source>
</evidence>
<evidence type="ECO:0000256" key="4">
    <source>
        <dbReference type="ARBA" id="ARBA00022723"/>
    </source>
</evidence>
<dbReference type="GO" id="GO:0006784">
    <property type="term" value="P:heme A biosynthetic process"/>
    <property type="evidence" value="ECO:0007669"/>
    <property type="project" value="InterPro"/>
</dbReference>
<evidence type="ECO:0000256" key="11">
    <source>
        <dbReference type="ARBA" id="ARBA00023444"/>
    </source>
</evidence>
<dbReference type="RefSeq" id="WP_231116459.1">
    <property type="nucleotide sequence ID" value="NZ_SGXD01000004.1"/>
</dbReference>
<protein>
    <submittedName>
        <fullName evidence="13">Cytochrome c oxidase assembly protein subunit 15</fullName>
    </submittedName>
</protein>
<feature type="transmembrane region" description="Helical" evidence="12">
    <location>
        <begin position="243"/>
        <end position="263"/>
    </location>
</feature>
<feature type="transmembrane region" description="Helical" evidence="12">
    <location>
        <begin position="127"/>
        <end position="147"/>
    </location>
</feature>
<keyword evidence="7" id="KW-0408">Iron</keyword>
<evidence type="ECO:0000313" key="13">
    <source>
        <dbReference type="EMBL" id="RZS82805.1"/>
    </source>
</evidence>
<evidence type="ECO:0000313" key="14">
    <source>
        <dbReference type="Proteomes" id="UP000293638"/>
    </source>
</evidence>
<keyword evidence="6" id="KW-0560">Oxidoreductase</keyword>
<keyword evidence="9 12" id="KW-0472">Membrane</keyword>
<keyword evidence="4" id="KW-0479">Metal-binding</keyword>
<dbReference type="GO" id="GO:0016020">
    <property type="term" value="C:membrane"/>
    <property type="evidence" value="ECO:0007669"/>
    <property type="project" value="UniProtKB-SubCell"/>
</dbReference>
<evidence type="ECO:0000256" key="6">
    <source>
        <dbReference type="ARBA" id="ARBA00023002"/>
    </source>
</evidence>
<keyword evidence="10" id="KW-1015">Disulfide bond</keyword>
<keyword evidence="2" id="KW-1003">Cell membrane</keyword>